<organism evidence="1 2">
    <name type="scientific">Algoriphagus winogradskyi</name>
    <dbReference type="NCBI Taxonomy" id="237017"/>
    <lineage>
        <taxon>Bacteria</taxon>
        <taxon>Pseudomonadati</taxon>
        <taxon>Bacteroidota</taxon>
        <taxon>Cytophagia</taxon>
        <taxon>Cytophagales</taxon>
        <taxon>Cyclobacteriaceae</taxon>
        <taxon>Algoriphagus</taxon>
    </lineage>
</organism>
<sequence>MVKHQLIGFLKSKLISLRIAKYMSKIIILSHLIPQSCTKQKVQKPEFQSLIKRYDITS</sequence>
<name>A0ABY1P550_9BACT</name>
<gene>
    <name evidence="1" type="ORF">SAMN06265367_104139</name>
</gene>
<comment type="caution">
    <text evidence="1">The sequence shown here is derived from an EMBL/GenBank/DDBJ whole genome shotgun (WGS) entry which is preliminary data.</text>
</comment>
<dbReference type="Proteomes" id="UP001157915">
    <property type="component" value="Unassembled WGS sequence"/>
</dbReference>
<dbReference type="EMBL" id="FXUA01000004">
    <property type="protein sequence ID" value="SMP25096.1"/>
    <property type="molecule type" value="Genomic_DNA"/>
</dbReference>
<evidence type="ECO:0000313" key="1">
    <source>
        <dbReference type="EMBL" id="SMP25096.1"/>
    </source>
</evidence>
<protein>
    <submittedName>
        <fullName evidence="1">Uncharacterized protein</fullName>
    </submittedName>
</protein>
<accession>A0ABY1P550</accession>
<proteinExistence type="predicted"/>
<evidence type="ECO:0000313" key="2">
    <source>
        <dbReference type="Proteomes" id="UP001157915"/>
    </source>
</evidence>
<keyword evidence="2" id="KW-1185">Reference proteome</keyword>
<reference evidence="1 2" key="1">
    <citation type="submission" date="2017-05" db="EMBL/GenBank/DDBJ databases">
        <authorList>
            <person name="Varghese N."/>
            <person name="Submissions S."/>
        </authorList>
    </citation>
    <scope>NUCLEOTIDE SEQUENCE [LARGE SCALE GENOMIC DNA]</scope>
    <source>
        <strain evidence="1 2">DSM 15360</strain>
    </source>
</reference>